<dbReference type="RefSeq" id="XP_013391536.1">
    <property type="nucleotide sequence ID" value="XM_013536082.1"/>
</dbReference>
<dbReference type="InterPro" id="IPR052954">
    <property type="entry name" value="GPCR-Ligand_Int"/>
</dbReference>
<keyword evidence="5" id="KW-0675">Receptor</keyword>
<reference evidence="9" key="1">
    <citation type="submission" date="2025-08" db="UniProtKB">
        <authorList>
            <consortium name="RefSeq"/>
        </authorList>
    </citation>
    <scope>IDENTIFICATION</scope>
    <source>
        <tissue evidence="9">Gonads</tissue>
    </source>
</reference>
<dbReference type="CDD" id="cd14978">
    <property type="entry name" value="7tmA_FMRFamide_R-like"/>
    <property type="match status" value="1"/>
</dbReference>
<dbReference type="PROSITE" id="PS00237">
    <property type="entry name" value="G_PROTEIN_RECEP_F1_1"/>
    <property type="match status" value="1"/>
</dbReference>
<evidence type="ECO:0000313" key="9">
    <source>
        <dbReference type="RefSeq" id="XP_013391536.1"/>
    </source>
</evidence>
<dbReference type="KEGG" id="lak:106159704"/>
<feature type="transmembrane region" description="Helical" evidence="6">
    <location>
        <begin position="30"/>
        <end position="56"/>
    </location>
</feature>
<dbReference type="SMART" id="SM01381">
    <property type="entry name" value="7TM_GPCR_Srsx"/>
    <property type="match status" value="1"/>
</dbReference>
<keyword evidence="5" id="KW-0807">Transducer</keyword>
<dbReference type="InterPro" id="IPR017452">
    <property type="entry name" value="GPCR_Rhodpsn_7TM"/>
</dbReference>
<feature type="transmembrane region" description="Helical" evidence="6">
    <location>
        <begin position="109"/>
        <end position="133"/>
    </location>
</feature>
<evidence type="ECO:0000256" key="1">
    <source>
        <dbReference type="ARBA" id="ARBA00004370"/>
    </source>
</evidence>
<feature type="transmembrane region" description="Helical" evidence="6">
    <location>
        <begin position="68"/>
        <end position="89"/>
    </location>
</feature>
<dbReference type="PROSITE" id="PS50262">
    <property type="entry name" value="G_PROTEIN_RECEP_F1_2"/>
    <property type="match status" value="1"/>
</dbReference>
<comment type="similarity">
    <text evidence="5">Belongs to the G-protein coupled receptor 1 family.</text>
</comment>
<dbReference type="PANTHER" id="PTHR46641:SF2">
    <property type="entry name" value="FMRFAMIDE RECEPTOR"/>
    <property type="match status" value="1"/>
</dbReference>
<keyword evidence="5" id="KW-0297">G-protein coupled receptor</keyword>
<accession>A0A1S3I131</accession>
<organism evidence="8 9">
    <name type="scientific">Lingula anatina</name>
    <name type="common">Brachiopod</name>
    <name type="synonym">Lingula unguis</name>
    <dbReference type="NCBI Taxonomy" id="7574"/>
    <lineage>
        <taxon>Eukaryota</taxon>
        <taxon>Metazoa</taxon>
        <taxon>Spiralia</taxon>
        <taxon>Lophotrochozoa</taxon>
        <taxon>Brachiopoda</taxon>
        <taxon>Linguliformea</taxon>
        <taxon>Lingulata</taxon>
        <taxon>Lingulida</taxon>
        <taxon>Linguloidea</taxon>
        <taxon>Lingulidae</taxon>
        <taxon>Lingula</taxon>
    </lineage>
</organism>
<feature type="domain" description="G-protein coupled receptors family 1 profile" evidence="7">
    <location>
        <begin position="48"/>
        <end position="326"/>
    </location>
</feature>
<name>A0A1S3I131_LINAN</name>
<protein>
    <submittedName>
        <fullName evidence="9">FMRFamide receptor-like</fullName>
    </submittedName>
</protein>
<keyword evidence="2 5" id="KW-0812">Transmembrane</keyword>
<proteinExistence type="inferred from homology"/>
<dbReference type="OrthoDB" id="6238451at2759"/>
<evidence type="ECO:0000256" key="5">
    <source>
        <dbReference type="RuleBase" id="RU000688"/>
    </source>
</evidence>
<dbReference type="PANTHER" id="PTHR46641">
    <property type="entry name" value="FMRFAMIDE RECEPTOR-RELATED"/>
    <property type="match status" value="1"/>
</dbReference>
<dbReference type="GeneID" id="106159704"/>
<keyword evidence="4 6" id="KW-0472">Membrane</keyword>
<feature type="transmembrane region" description="Helical" evidence="6">
    <location>
        <begin position="154"/>
        <end position="171"/>
    </location>
</feature>
<dbReference type="AlphaFoldDB" id="A0A1S3I131"/>
<dbReference type="PRINTS" id="PR00237">
    <property type="entry name" value="GPCRRHODOPSN"/>
</dbReference>
<keyword evidence="3 6" id="KW-1133">Transmembrane helix</keyword>
<evidence type="ECO:0000259" key="7">
    <source>
        <dbReference type="PROSITE" id="PS50262"/>
    </source>
</evidence>
<feature type="transmembrane region" description="Helical" evidence="6">
    <location>
        <begin position="309"/>
        <end position="329"/>
    </location>
</feature>
<comment type="subcellular location">
    <subcellularLocation>
        <location evidence="1">Membrane</location>
    </subcellularLocation>
</comment>
<dbReference type="InParanoid" id="A0A1S3I131"/>
<evidence type="ECO:0000256" key="4">
    <source>
        <dbReference type="ARBA" id="ARBA00023136"/>
    </source>
</evidence>
<dbReference type="GO" id="GO:0016020">
    <property type="term" value="C:membrane"/>
    <property type="evidence" value="ECO:0007669"/>
    <property type="project" value="UniProtKB-SubCell"/>
</dbReference>
<feature type="transmembrane region" description="Helical" evidence="6">
    <location>
        <begin position="212"/>
        <end position="238"/>
    </location>
</feature>
<dbReference type="Pfam" id="PF00001">
    <property type="entry name" value="7tm_1"/>
    <property type="match status" value="1"/>
</dbReference>
<evidence type="ECO:0000256" key="3">
    <source>
        <dbReference type="ARBA" id="ARBA00022989"/>
    </source>
</evidence>
<keyword evidence="8" id="KW-1185">Reference proteome</keyword>
<evidence type="ECO:0000313" key="8">
    <source>
        <dbReference type="Proteomes" id="UP000085678"/>
    </source>
</evidence>
<dbReference type="Gene3D" id="1.20.1070.10">
    <property type="entry name" value="Rhodopsin 7-helix transmembrane proteins"/>
    <property type="match status" value="1"/>
</dbReference>
<dbReference type="GO" id="GO:0004930">
    <property type="term" value="F:G protein-coupled receptor activity"/>
    <property type="evidence" value="ECO:0007669"/>
    <property type="project" value="UniProtKB-KW"/>
</dbReference>
<gene>
    <name evidence="9" type="primary">LOC106159704</name>
</gene>
<dbReference type="Proteomes" id="UP000085678">
    <property type="component" value="Unplaced"/>
</dbReference>
<dbReference type="InterPro" id="IPR000276">
    <property type="entry name" value="GPCR_Rhodpsn"/>
</dbReference>
<evidence type="ECO:0000256" key="6">
    <source>
        <dbReference type="SAM" id="Phobius"/>
    </source>
</evidence>
<feature type="transmembrane region" description="Helical" evidence="6">
    <location>
        <begin position="265"/>
        <end position="289"/>
    </location>
</feature>
<sequence length="371" mass="42088">MAALEGFSGIAAHNVSLIHDCDSLGSNRRIFIIGVGLSALVCILGIVCNILVMVVFWSEKPLRSTSYLLLWVAFADNISLLHNLLLYVIPSFHPFTGIAEDYFWVSSKISLHTWAIGSIANSLGIYLVIFVSLDRYVAVCKPVKSKEFCTIQKWRPRVLGLVIACILYNSPRFFDATTIGYNNCSNSSTTHAVCFVYDVKEGWELYNLVYRFYLQSLTFNVFPIVILVFFNVSLICFLRRRAGRLPKRSSGNGKRNKAKEKNVEITIVVIVIVSLMIMTALPSVAYLVFNIFRANLPPDVLMFERYFRPTANAFFLLNSALNFFVYGLFGSHFRQRLKVLLCRCCPRQQWNKALLQESSSNAGLRNMEEDT</sequence>
<dbReference type="SUPFAM" id="SSF81321">
    <property type="entry name" value="Family A G protein-coupled receptor-like"/>
    <property type="match status" value="1"/>
</dbReference>
<evidence type="ECO:0000256" key="2">
    <source>
        <dbReference type="ARBA" id="ARBA00022692"/>
    </source>
</evidence>